<dbReference type="InterPro" id="IPR011333">
    <property type="entry name" value="SKP1/BTB/POZ_sf"/>
</dbReference>
<dbReference type="GO" id="GO:0051260">
    <property type="term" value="P:protein homooligomerization"/>
    <property type="evidence" value="ECO:0007669"/>
    <property type="project" value="InterPro"/>
</dbReference>
<evidence type="ECO:0000313" key="2">
    <source>
        <dbReference type="EMBL" id="EFO84143.1"/>
    </source>
</evidence>
<evidence type="ECO:0000259" key="1">
    <source>
        <dbReference type="Pfam" id="PF02214"/>
    </source>
</evidence>
<dbReference type="InParanoid" id="E3NQ44"/>
<feature type="domain" description="Potassium channel tetramerisation-type BTB" evidence="1">
    <location>
        <begin position="15"/>
        <end position="81"/>
    </location>
</feature>
<sequence length="123" mass="14539">MRIEAHHDPRSDCLRIQIGDKIFNTKREYVMRKEGKLKTIIETNSDTGRDDMSLVIPEGKPNYFQLILNYHRNGFVDLPQFVDLPHYKWKCRNSNLQSFDFTMVAHFIGFLPKTSIQSFRFAI</sequence>
<organism evidence="3">
    <name type="scientific">Caenorhabditis remanei</name>
    <name type="common">Caenorhabditis vulgaris</name>
    <dbReference type="NCBI Taxonomy" id="31234"/>
    <lineage>
        <taxon>Eukaryota</taxon>
        <taxon>Metazoa</taxon>
        <taxon>Ecdysozoa</taxon>
        <taxon>Nematoda</taxon>
        <taxon>Chromadorea</taxon>
        <taxon>Rhabditida</taxon>
        <taxon>Rhabditina</taxon>
        <taxon>Rhabditomorpha</taxon>
        <taxon>Rhabditoidea</taxon>
        <taxon>Rhabditidae</taxon>
        <taxon>Peloderinae</taxon>
        <taxon>Caenorhabditis</taxon>
    </lineage>
</organism>
<protein>
    <recommendedName>
        <fullName evidence="1">Potassium channel tetramerisation-type BTB domain-containing protein</fullName>
    </recommendedName>
</protein>
<proteinExistence type="predicted"/>
<dbReference type="HOGENOM" id="CLU_2017310_0_0_1"/>
<evidence type="ECO:0000313" key="3">
    <source>
        <dbReference type="Proteomes" id="UP000008281"/>
    </source>
</evidence>
<reference evidence="2" key="1">
    <citation type="submission" date="2007-07" db="EMBL/GenBank/DDBJ databases">
        <title>PCAP assembly of the Caenorhabditis remanei genome.</title>
        <authorList>
            <consortium name="The Caenorhabditis remanei Sequencing Consortium"/>
            <person name="Wilson R.K."/>
        </authorList>
    </citation>
    <scope>NUCLEOTIDE SEQUENCE [LARGE SCALE GENOMIC DNA]</scope>
    <source>
        <strain evidence="2">PB4641</strain>
    </source>
</reference>
<accession>E3NQ44</accession>
<dbReference type="EMBL" id="DS269463">
    <property type="protein sequence ID" value="EFO84143.1"/>
    <property type="molecule type" value="Genomic_DNA"/>
</dbReference>
<dbReference type="Pfam" id="PF02214">
    <property type="entry name" value="BTB_2"/>
    <property type="match status" value="1"/>
</dbReference>
<dbReference type="Proteomes" id="UP000008281">
    <property type="component" value="Unassembled WGS sequence"/>
</dbReference>
<dbReference type="Gene3D" id="3.30.710.10">
    <property type="entry name" value="Potassium Channel Kv1.1, Chain A"/>
    <property type="match status" value="1"/>
</dbReference>
<name>E3NQ44_CAERE</name>
<dbReference type="AlphaFoldDB" id="E3NQ44"/>
<dbReference type="SUPFAM" id="SSF54695">
    <property type="entry name" value="POZ domain"/>
    <property type="match status" value="1"/>
</dbReference>
<dbReference type="OrthoDB" id="2414723at2759"/>
<gene>
    <name evidence="2" type="ORF">CRE_12417</name>
</gene>
<dbReference type="InterPro" id="IPR003131">
    <property type="entry name" value="T1-type_BTB"/>
</dbReference>
<keyword evidence="3" id="KW-1185">Reference proteome</keyword>